<evidence type="ECO:0000313" key="1">
    <source>
        <dbReference type="EMBL" id="KAK9873584.1"/>
    </source>
</evidence>
<dbReference type="AlphaFoldDB" id="A0AAW1U2G6"/>
<comment type="caution">
    <text evidence="1">The sequence shown here is derived from an EMBL/GenBank/DDBJ whole genome shotgun (WGS) entry which is preliminary data.</text>
</comment>
<organism evidence="1 2">
    <name type="scientific">Henosepilachna vigintioctopunctata</name>
    <dbReference type="NCBI Taxonomy" id="420089"/>
    <lineage>
        <taxon>Eukaryota</taxon>
        <taxon>Metazoa</taxon>
        <taxon>Ecdysozoa</taxon>
        <taxon>Arthropoda</taxon>
        <taxon>Hexapoda</taxon>
        <taxon>Insecta</taxon>
        <taxon>Pterygota</taxon>
        <taxon>Neoptera</taxon>
        <taxon>Endopterygota</taxon>
        <taxon>Coleoptera</taxon>
        <taxon>Polyphaga</taxon>
        <taxon>Cucujiformia</taxon>
        <taxon>Coccinelloidea</taxon>
        <taxon>Coccinellidae</taxon>
        <taxon>Epilachninae</taxon>
        <taxon>Epilachnini</taxon>
        <taxon>Henosepilachna</taxon>
    </lineage>
</organism>
<evidence type="ECO:0000313" key="2">
    <source>
        <dbReference type="Proteomes" id="UP001431783"/>
    </source>
</evidence>
<sequence>MIKKLCGHSKCIDIGHDSTIFYKLIFRADFLQIKIELMDRFYSRLCQKFIRGHIFDDIVQNLQKLEMVPHLKKSLVRGLLDSCQLSLIVATPGKRNKEIWDSVTLNGNENLTISRSVIETKDVTTQTARCLKILLKLCDFKGLTINGCQLNENNSIIFSEDFRLERLSLARCGPYVNVIIKENICGILDHLTELDISNNFVTNASLERIRWLPLRSLRMVNCTSHDLDIGLLWEDGVLKENIQRLDISYNNET</sequence>
<dbReference type="InterPro" id="IPR032675">
    <property type="entry name" value="LRR_dom_sf"/>
</dbReference>
<name>A0AAW1U2G6_9CUCU</name>
<proteinExistence type="predicted"/>
<protein>
    <submittedName>
        <fullName evidence="1">Uncharacterized protein</fullName>
    </submittedName>
</protein>
<dbReference type="Gene3D" id="3.80.10.10">
    <property type="entry name" value="Ribonuclease Inhibitor"/>
    <property type="match status" value="1"/>
</dbReference>
<dbReference type="Proteomes" id="UP001431783">
    <property type="component" value="Unassembled WGS sequence"/>
</dbReference>
<gene>
    <name evidence="1" type="ORF">WA026_023140</name>
</gene>
<accession>A0AAW1U2G6</accession>
<reference evidence="1 2" key="1">
    <citation type="submission" date="2023-03" db="EMBL/GenBank/DDBJ databases">
        <title>Genome insight into feeding habits of ladybird beetles.</title>
        <authorList>
            <person name="Li H.-S."/>
            <person name="Huang Y.-H."/>
            <person name="Pang H."/>
        </authorList>
    </citation>
    <scope>NUCLEOTIDE SEQUENCE [LARGE SCALE GENOMIC DNA]</scope>
    <source>
        <strain evidence="1">SYSU_2023b</strain>
        <tissue evidence="1">Whole body</tissue>
    </source>
</reference>
<dbReference type="EMBL" id="JARQZJ010000022">
    <property type="protein sequence ID" value="KAK9873584.1"/>
    <property type="molecule type" value="Genomic_DNA"/>
</dbReference>
<keyword evidence="2" id="KW-1185">Reference proteome</keyword>
<dbReference type="SUPFAM" id="SSF52047">
    <property type="entry name" value="RNI-like"/>
    <property type="match status" value="1"/>
</dbReference>